<reference evidence="3" key="1">
    <citation type="submission" date="2016-10" db="EMBL/GenBank/DDBJ databases">
        <authorList>
            <person name="Varghese N."/>
        </authorList>
    </citation>
    <scope>NUCLEOTIDE SEQUENCE [LARGE SCALE GENOMIC DNA]</scope>
    <source>
        <strain evidence="3">HL 19</strain>
    </source>
</reference>
<evidence type="ECO:0000313" key="3">
    <source>
        <dbReference type="Proteomes" id="UP000183104"/>
    </source>
</evidence>
<proteinExistence type="predicted"/>
<evidence type="ECO:0000256" key="1">
    <source>
        <dbReference type="SAM" id="Coils"/>
    </source>
</evidence>
<dbReference type="Proteomes" id="UP000183104">
    <property type="component" value="Unassembled WGS sequence"/>
</dbReference>
<feature type="coiled-coil region" evidence="1">
    <location>
        <begin position="4"/>
        <end position="31"/>
    </location>
</feature>
<sequence length="83" mass="9294">MAEVRNQAEAVDELRQELAAHRAVLASLATQLILNADNKHSMLEQVFTEALDNVERAVEHDDPNREAIIARVHDMADLVQHGE</sequence>
<dbReference type="AlphaFoldDB" id="A0A0P9C8F1"/>
<accession>A0A0P9C8F1</accession>
<keyword evidence="3" id="KW-1185">Reference proteome</keyword>
<protein>
    <submittedName>
        <fullName evidence="2">Uncharacterized protein</fullName>
    </submittedName>
</protein>
<dbReference type="RefSeq" id="WP_054965125.1">
    <property type="nucleotide sequence ID" value="NZ_FMUN01000004.1"/>
</dbReference>
<evidence type="ECO:0000313" key="2">
    <source>
        <dbReference type="EMBL" id="SCY30849.1"/>
    </source>
</evidence>
<gene>
    <name evidence="2" type="ORF">SAMN05661077_1786</name>
</gene>
<name>A0A0P9C8F1_9GAMM</name>
<keyword evidence="1" id="KW-0175">Coiled coil</keyword>
<organism evidence="2 3">
    <name type="scientific">Thiohalorhabdus denitrificans</name>
    <dbReference type="NCBI Taxonomy" id="381306"/>
    <lineage>
        <taxon>Bacteria</taxon>
        <taxon>Pseudomonadati</taxon>
        <taxon>Pseudomonadota</taxon>
        <taxon>Gammaproteobacteria</taxon>
        <taxon>Thiohalorhabdales</taxon>
        <taxon>Thiohalorhabdaceae</taxon>
        <taxon>Thiohalorhabdus</taxon>
    </lineage>
</organism>
<dbReference type="EMBL" id="FMUN01000004">
    <property type="protein sequence ID" value="SCY30849.1"/>
    <property type="molecule type" value="Genomic_DNA"/>
</dbReference>